<evidence type="ECO:0000256" key="2">
    <source>
        <dbReference type="ARBA" id="ARBA00015766"/>
    </source>
</evidence>
<keyword evidence="20" id="KW-1185">Reference proteome</keyword>
<keyword evidence="10 21" id="KW-0675">Receptor</keyword>
<evidence type="ECO:0000259" key="19">
    <source>
        <dbReference type="PROSITE" id="PS50050"/>
    </source>
</evidence>
<dbReference type="InterPro" id="IPR052135">
    <property type="entry name" value="TNFRSF5"/>
</dbReference>
<feature type="signal peptide" evidence="18">
    <location>
        <begin position="1"/>
        <end position="22"/>
    </location>
</feature>
<feature type="repeat" description="TNFR-Cys" evidence="15">
    <location>
        <begin position="22"/>
        <end position="57"/>
    </location>
</feature>
<dbReference type="GO" id="GO:0042113">
    <property type="term" value="P:B cell activation"/>
    <property type="evidence" value="ECO:0007669"/>
    <property type="project" value="InterPro"/>
</dbReference>
<feature type="disulfide bond" evidence="15">
    <location>
        <begin position="36"/>
        <end position="49"/>
    </location>
</feature>
<dbReference type="GO" id="GO:0006874">
    <property type="term" value="P:intracellular calcium ion homeostasis"/>
    <property type="evidence" value="ECO:0007669"/>
    <property type="project" value="UniProtKB-ARBA"/>
</dbReference>
<dbReference type="InterPro" id="IPR001368">
    <property type="entry name" value="TNFR/NGFR_Cys_rich_reg"/>
</dbReference>
<feature type="repeat" description="TNFR-Cys" evidence="15">
    <location>
        <begin position="102"/>
        <end position="141"/>
    </location>
</feature>
<feature type="chain" id="PRO_5027724446" description="Tumor necrosis factor receptor superfamily member 5" evidence="18">
    <location>
        <begin position="23"/>
        <end position="278"/>
    </location>
</feature>
<dbReference type="PANTHER" id="PTHR46875:SF1">
    <property type="entry name" value="TUMOR NECROSIS FACTOR RECEPTOR SUPERFAMILY MEMBER 5"/>
    <property type="match status" value="1"/>
</dbReference>
<evidence type="ECO:0000256" key="14">
    <source>
        <dbReference type="ARBA" id="ARBA00045871"/>
    </source>
</evidence>
<dbReference type="GeneID" id="117345522"/>
<evidence type="ECO:0000256" key="8">
    <source>
        <dbReference type="ARBA" id="ARBA00023136"/>
    </source>
</evidence>
<evidence type="ECO:0000256" key="18">
    <source>
        <dbReference type="SAM" id="SignalP"/>
    </source>
</evidence>
<dbReference type="FunCoup" id="A0A6P8P426">
    <property type="interactions" value="534"/>
</dbReference>
<comment type="subcellular location">
    <subcellularLocation>
        <location evidence="1">Membrane</location>
        <topology evidence="1">Single-pass type I membrane protein</topology>
    </subcellularLocation>
</comment>
<accession>A0A6P8P426</accession>
<name>A0A6P8P426_GEOSA</name>
<evidence type="ECO:0000256" key="12">
    <source>
        <dbReference type="ARBA" id="ARBA00031089"/>
    </source>
</evidence>
<evidence type="ECO:0000256" key="4">
    <source>
        <dbReference type="ARBA" id="ARBA00022729"/>
    </source>
</evidence>
<feature type="transmembrane region" description="Helical" evidence="17">
    <location>
        <begin position="190"/>
        <end position="212"/>
    </location>
</feature>
<keyword evidence="4 18" id="KW-0732">Signal</keyword>
<evidence type="ECO:0000256" key="9">
    <source>
        <dbReference type="ARBA" id="ARBA00023157"/>
    </source>
</evidence>
<keyword evidence="5" id="KW-0677">Repeat</keyword>
<dbReference type="AlphaFoldDB" id="A0A6P8P426"/>
<dbReference type="InParanoid" id="A0A6P8P426"/>
<dbReference type="RefSeq" id="XP_033770186.1">
    <property type="nucleotide sequence ID" value="XM_033914295.1"/>
</dbReference>
<dbReference type="GO" id="GO:0010557">
    <property type="term" value="P:positive regulation of macromolecule biosynthetic process"/>
    <property type="evidence" value="ECO:0007669"/>
    <property type="project" value="UniProtKB-ARBA"/>
</dbReference>
<dbReference type="PANTHER" id="PTHR46875">
    <property type="entry name" value="TUMOR NECROSIS FACTOR RECEPTOR SUPERFAMILY MEMBER 5"/>
    <property type="match status" value="1"/>
</dbReference>
<evidence type="ECO:0000256" key="17">
    <source>
        <dbReference type="SAM" id="Phobius"/>
    </source>
</evidence>
<evidence type="ECO:0000256" key="15">
    <source>
        <dbReference type="PROSITE-ProRule" id="PRU00206"/>
    </source>
</evidence>
<keyword evidence="9 15" id="KW-1015">Disulfide bond</keyword>
<dbReference type="PRINTS" id="PR01922">
    <property type="entry name" value="TNFACTORR5"/>
</dbReference>
<evidence type="ECO:0000256" key="16">
    <source>
        <dbReference type="SAM" id="MobiDB-lite"/>
    </source>
</evidence>
<keyword evidence="3 17" id="KW-0812">Transmembrane</keyword>
<dbReference type="SMART" id="SM00208">
    <property type="entry name" value="TNFR"/>
    <property type="match status" value="4"/>
</dbReference>
<evidence type="ECO:0000256" key="3">
    <source>
        <dbReference type="ARBA" id="ARBA00022692"/>
    </source>
</evidence>
<comment type="function">
    <text evidence="14">Receptor for TNFSF5/CD40LG. Transduces TRAF6- and MAP3K8-mediated signals that activate ERK in macrophages and B cells, leading to induction of immunoglobulin secretion.</text>
</comment>
<evidence type="ECO:0000256" key="5">
    <source>
        <dbReference type="ARBA" id="ARBA00022737"/>
    </source>
</evidence>
<evidence type="ECO:0000313" key="21">
    <source>
        <dbReference type="RefSeq" id="XP_033770186.1"/>
    </source>
</evidence>
<dbReference type="FunFam" id="2.10.50.10:FF:000041">
    <property type="entry name" value="Tumor necrosis factor receptor superfamily member 5"/>
    <property type="match status" value="1"/>
</dbReference>
<dbReference type="Pfam" id="PF00020">
    <property type="entry name" value="TNFR_c6"/>
    <property type="match status" value="2"/>
</dbReference>
<reference evidence="21" key="1">
    <citation type="submission" date="2025-08" db="UniProtKB">
        <authorList>
            <consortium name="RefSeq"/>
        </authorList>
    </citation>
    <scope>IDENTIFICATION</scope>
</reference>
<dbReference type="Gene3D" id="2.10.50.10">
    <property type="entry name" value="Tumor Necrosis Factor Receptor, subunit A, domain 2"/>
    <property type="match status" value="3"/>
</dbReference>
<dbReference type="OrthoDB" id="9932129at2759"/>
<dbReference type="GO" id="GO:0010468">
    <property type="term" value="P:regulation of gene expression"/>
    <property type="evidence" value="ECO:0007669"/>
    <property type="project" value="UniProtKB-ARBA"/>
</dbReference>
<dbReference type="GO" id="GO:0023035">
    <property type="term" value="P:CD40 signaling pathway"/>
    <property type="evidence" value="ECO:0007669"/>
    <property type="project" value="UniProtKB-ARBA"/>
</dbReference>
<keyword evidence="8 17" id="KW-0472">Membrane</keyword>
<dbReference type="Proteomes" id="UP000515159">
    <property type="component" value="Chromosome 11"/>
</dbReference>
<dbReference type="GO" id="GO:0038023">
    <property type="term" value="F:signaling receptor activity"/>
    <property type="evidence" value="ECO:0007669"/>
    <property type="project" value="InterPro"/>
</dbReference>
<dbReference type="GO" id="GO:0009897">
    <property type="term" value="C:external side of plasma membrane"/>
    <property type="evidence" value="ECO:0007669"/>
    <property type="project" value="InterPro"/>
</dbReference>
<feature type="disulfide bond" evidence="15">
    <location>
        <begin position="123"/>
        <end position="141"/>
    </location>
</feature>
<dbReference type="SUPFAM" id="SSF57586">
    <property type="entry name" value="TNF receptor-like"/>
    <property type="match status" value="2"/>
</dbReference>
<dbReference type="GO" id="GO:0045935">
    <property type="term" value="P:positive regulation of nucleobase-containing compound metabolic process"/>
    <property type="evidence" value="ECO:0007669"/>
    <property type="project" value="UniProtKB-ARBA"/>
</dbReference>
<dbReference type="InterPro" id="IPR020435">
    <property type="entry name" value="TNFR_5"/>
</dbReference>
<organism evidence="20 21">
    <name type="scientific">Geotrypetes seraphini</name>
    <name type="common">Gaboon caecilian</name>
    <name type="synonym">Caecilia seraphini</name>
    <dbReference type="NCBI Taxonomy" id="260995"/>
    <lineage>
        <taxon>Eukaryota</taxon>
        <taxon>Metazoa</taxon>
        <taxon>Chordata</taxon>
        <taxon>Craniata</taxon>
        <taxon>Vertebrata</taxon>
        <taxon>Euteleostomi</taxon>
        <taxon>Amphibia</taxon>
        <taxon>Gymnophiona</taxon>
        <taxon>Geotrypetes</taxon>
    </lineage>
</organism>
<dbReference type="GO" id="GO:0006952">
    <property type="term" value="P:defense response"/>
    <property type="evidence" value="ECO:0007669"/>
    <property type="project" value="UniProtKB-ARBA"/>
</dbReference>
<comment type="caution">
    <text evidence="15">Lacks conserved residue(s) required for the propagation of feature annotation.</text>
</comment>
<evidence type="ECO:0000256" key="11">
    <source>
        <dbReference type="ARBA" id="ARBA00023180"/>
    </source>
</evidence>
<dbReference type="GO" id="GO:0051094">
    <property type="term" value="P:positive regulation of developmental process"/>
    <property type="evidence" value="ECO:0007669"/>
    <property type="project" value="UniProtKB-ARBA"/>
</dbReference>
<dbReference type="GO" id="GO:0002768">
    <property type="term" value="P:immune response-regulating cell surface receptor signaling pathway"/>
    <property type="evidence" value="ECO:0007669"/>
    <property type="project" value="TreeGrafter"/>
</dbReference>
<keyword evidence="7 17" id="KW-1133">Transmembrane helix</keyword>
<dbReference type="GO" id="GO:0051240">
    <property type="term" value="P:positive regulation of multicellular organismal process"/>
    <property type="evidence" value="ECO:0007669"/>
    <property type="project" value="UniProtKB-ARBA"/>
</dbReference>
<protein>
    <recommendedName>
        <fullName evidence="2">Tumor necrosis factor receptor superfamily member 5</fullName>
    </recommendedName>
    <alternativeName>
        <fullName evidence="12">B-cell surface antigen CD40</fullName>
    </alternativeName>
    <alternativeName>
        <fullName evidence="13">CD40L receptor</fullName>
    </alternativeName>
</protein>
<feature type="disulfide bond" evidence="15">
    <location>
        <begin position="39"/>
        <end position="57"/>
    </location>
</feature>
<evidence type="ECO:0000256" key="6">
    <source>
        <dbReference type="ARBA" id="ARBA00022859"/>
    </source>
</evidence>
<feature type="domain" description="TNFR-Cys" evidence="19">
    <location>
        <begin position="102"/>
        <end position="141"/>
    </location>
</feature>
<evidence type="ECO:0000256" key="7">
    <source>
        <dbReference type="ARBA" id="ARBA00022989"/>
    </source>
</evidence>
<evidence type="ECO:0000256" key="1">
    <source>
        <dbReference type="ARBA" id="ARBA00004479"/>
    </source>
</evidence>
<gene>
    <name evidence="21" type="primary">CD40</name>
</gene>
<dbReference type="KEGG" id="gsh:117345522"/>
<sequence>MEPRSLFWPLAWLLFYPVFTLTCNMMDQYQNNGRCCDKCPPGSKVESDCTESTATQCTACNNGEYQATWNQEKACHVHHYCDHNAGLIVKTKGSSTADAVCDCEAGRHCSSEECATCVKNTPCAPGYGVIQEATQSSDTKCQPCPTGTFSDISSSVKPCHNFTRCENLGMVEKESGTSSSDVICETRKHIAIIVSAIVISGLVLVALLIIILRYRSWVKKKMQLQFPPHEQKAMMPEEIGPEEFELPHPAPVQETLSGQQPVVQEEGKDSRMPLQEIE</sequence>
<dbReference type="CTD" id="958"/>
<feature type="domain" description="TNFR-Cys" evidence="19">
    <location>
        <begin position="22"/>
        <end position="57"/>
    </location>
</feature>
<keyword evidence="11" id="KW-0325">Glycoprotein</keyword>
<dbReference type="GO" id="GO:0035631">
    <property type="term" value="C:CD40 receptor complex"/>
    <property type="evidence" value="ECO:0007669"/>
    <property type="project" value="TreeGrafter"/>
</dbReference>
<feature type="region of interest" description="Disordered" evidence="16">
    <location>
        <begin position="236"/>
        <end position="278"/>
    </location>
</feature>
<dbReference type="PROSITE" id="PS50050">
    <property type="entry name" value="TNFR_NGFR_2"/>
    <property type="match status" value="2"/>
</dbReference>
<evidence type="ECO:0000313" key="20">
    <source>
        <dbReference type="Proteomes" id="UP000515159"/>
    </source>
</evidence>
<proteinExistence type="predicted"/>
<evidence type="ECO:0000256" key="13">
    <source>
        <dbReference type="ARBA" id="ARBA00032719"/>
    </source>
</evidence>
<keyword evidence="6" id="KW-0391">Immunity</keyword>
<evidence type="ECO:0000256" key="10">
    <source>
        <dbReference type="ARBA" id="ARBA00023170"/>
    </source>
</evidence>